<dbReference type="PANTHER" id="PTHR33872">
    <property type="entry name" value="DNA POLYMERASE EPSILON CATALYTIC SUBUNIT A"/>
    <property type="match status" value="1"/>
</dbReference>
<reference evidence="2" key="1">
    <citation type="submission" date="2023-08" db="EMBL/GenBank/DDBJ databases">
        <title>A de novo genome assembly of Solanum verrucosum Schlechtendal, a Mexican diploid species geographically isolated from the other diploid A-genome species in potato relatives.</title>
        <authorList>
            <person name="Hosaka K."/>
        </authorList>
    </citation>
    <scope>NUCLEOTIDE SEQUENCE</scope>
    <source>
        <tissue evidence="2">Young leaves</tissue>
    </source>
</reference>
<feature type="compositionally biased region" description="Basic and acidic residues" evidence="1">
    <location>
        <begin position="111"/>
        <end position="121"/>
    </location>
</feature>
<dbReference type="EMBL" id="CP133613">
    <property type="protein sequence ID" value="WMV16577.1"/>
    <property type="molecule type" value="Genomic_DNA"/>
</dbReference>
<sequence length="275" mass="31404">MAAAAVEIRAERQSLGVLTVKIESTVVAPATHQEPAIPLLPVELWDYLNQTPRKTEGLVVHFYDFTSVTAQGCFQRRLSRSSISNFCSIVFCYLPTLLYIKPQESIEIMKQREGKSVADGKKSKKIAPAPPPPPPTSRFLLSRKVTTPSQTKQEIAKYWKQKHKTEEEHFLDAIKAAARIRARNLSAEEYKYFVYSLKVDDDDMENKMVPKNISEINENMKEKRVGIKDWWTKSKYAYLNQPALKSMERHGSTYIPQPYCYKAPPPPVTSTFGIF</sequence>
<feature type="region of interest" description="Disordered" evidence="1">
    <location>
        <begin position="111"/>
        <end position="140"/>
    </location>
</feature>
<evidence type="ECO:0000313" key="2">
    <source>
        <dbReference type="EMBL" id="WMV16577.1"/>
    </source>
</evidence>
<gene>
    <name evidence="2" type="ORF">MTR67_009962</name>
</gene>
<dbReference type="PANTHER" id="PTHR33872:SF7">
    <property type="entry name" value="OSJNBA0084K11.10-LIKE PROTEIN"/>
    <property type="match status" value="1"/>
</dbReference>
<dbReference type="Proteomes" id="UP001234989">
    <property type="component" value="Chromosome 2"/>
</dbReference>
<proteinExistence type="predicted"/>
<organism evidence="2 3">
    <name type="scientific">Solanum verrucosum</name>
    <dbReference type="NCBI Taxonomy" id="315347"/>
    <lineage>
        <taxon>Eukaryota</taxon>
        <taxon>Viridiplantae</taxon>
        <taxon>Streptophyta</taxon>
        <taxon>Embryophyta</taxon>
        <taxon>Tracheophyta</taxon>
        <taxon>Spermatophyta</taxon>
        <taxon>Magnoliopsida</taxon>
        <taxon>eudicotyledons</taxon>
        <taxon>Gunneridae</taxon>
        <taxon>Pentapetalae</taxon>
        <taxon>asterids</taxon>
        <taxon>lamiids</taxon>
        <taxon>Solanales</taxon>
        <taxon>Solanaceae</taxon>
        <taxon>Solanoideae</taxon>
        <taxon>Solaneae</taxon>
        <taxon>Solanum</taxon>
    </lineage>
</organism>
<name>A0AAF0Q583_SOLVR</name>
<evidence type="ECO:0000256" key="1">
    <source>
        <dbReference type="SAM" id="MobiDB-lite"/>
    </source>
</evidence>
<dbReference type="AlphaFoldDB" id="A0AAF0Q583"/>
<evidence type="ECO:0000313" key="3">
    <source>
        <dbReference type="Proteomes" id="UP001234989"/>
    </source>
</evidence>
<protein>
    <submittedName>
        <fullName evidence="2">Uncharacterized protein</fullName>
    </submittedName>
</protein>
<accession>A0AAF0Q583</accession>
<keyword evidence="3" id="KW-1185">Reference proteome</keyword>